<evidence type="ECO:0000256" key="2">
    <source>
        <dbReference type="ARBA" id="ARBA00022801"/>
    </source>
</evidence>
<proteinExistence type="inferred from homology"/>
<keyword evidence="5" id="KW-1185">Reference proteome</keyword>
<organism evidence="4 5">
    <name type="scientific">Aspergillus pseudodeflectus</name>
    <dbReference type="NCBI Taxonomy" id="176178"/>
    <lineage>
        <taxon>Eukaryota</taxon>
        <taxon>Fungi</taxon>
        <taxon>Dikarya</taxon>
        <taxon>Ascomycota</taxon>
        <taxon>Pezizomycotina</taxon>
        <taxon>Eurotiomycetes</taxon>
        <taxon>Eurotiomycetidae</taxon>
        <taxon>Eurotiales</taxon>
        <taxon>Aspergillaceae</taxon>
        <taxon>Aspergillus</taxon>
        <taxon>Aspergillus subgen. Nidulantes</taxon>
    </lineage>
</organism>
<evidence type="ECO:0000313" key="4">
    <source>
        <dbReference type="EMBL" id="KAL2836022.1"/>
    </source>
</evidence>
<dbReference type="PANTHER" id="PTHR43283">
    <property type="entry name" value="BETA-LACTAMASE-RELATED"/>
    <property type="match status" value="1"/>
</dbReference>
<dbReference type="Pfam" id="PF00144">
    <property type="entry name" value="Beta-lactamase"/>
    <property type="match status" value="1"/>
</dbReference>
<dbReference type="RefSeq" id="XP_070891913.1">
    <property type="nucleotide sequence ID" value="XM_071043810.1"/>
</dbReference>
<evidence type="ECO:0000259" key="3">
    <source>
        <dbReference type="Pfam" id="PF00144"/>
    </source>
</evidence>
<evidence type="ECO:0000256" key="1">
    <source>
        <dbReference type="ARBA" id="ARBA00009009"/>
    </source>
</evidence>
<gene>
    <name evidence="4" type="ORF">BJX68DRAFT_260054</name>
</gene>
<comment type="similarity">
    <text evidence="1">Belongs to the class-A beta-lactamase family.</text>
</comment>
<dbReference type="InterPro" id="IPR001466">
    <property type="entry name" value="Beta-lactam-related"/>
</dbReference>
<dbReference type="InterPro" id="IPR012338">
    <property type="entry name" value="Beta-lactam/transpept-like"/>
</dbReference>
<dbReference type="PANTHER" id="PTHR43283:SF17">
    <property type="entry name" value="(LOVD), PUTATIVE (AFU_ORTHOLOGUE AFUA_5G00920)-RELATED"/>
    <property type="match status" value="1"/>
</dbReference>
<keyword evidence="2" id="KW-0378">Hydrolase</keyword>
<dbReference type="SUPFAM" id="SSF56601">
    <property type="entry name" value="beta-lactamase/transpeptidase-like"/>
    <property type="match status" value="1"/>
</dbReference>
<accession>A0ABR4JAB3</accession>
<dbReference type="Gene3D" id="3.40.710.10">
    <property type="entry name" value="DD-peptidase/beta-lactamase superfamily"/>
    <property type="match status" value="1"/>
</dbReference>
<comment type="caution">
    <text evidence="4">The sequence shown here is derived from an EMBL/GenBank/DDBJ whole genome shotgun (WGS) entry which is preliminary data.</text>
</comment>
<dbReference type="EMBL" id="JBFXLR010000128">
    <property type="protein sequence ID" value="KAL2836022.1"/>
    <property type="molecule type" value="Genomic_DNA"/>
</dbReference>
<dbReference type="GeneID" id="98158974"/>
<feature type="domain" description="Beta-lactamase-related" evidence="3">
    <location>
        <begin position="23"/>
        <end position="381"/>
    </location>
</feature>
<evidence type="ECO:0000313" key="5">
    <source>
        <dbReference type="Proteomes" id="UP001610444"/>
    </source>
</evidence>
<dbReference type="Proteomes" id="UP001610444">
    <property type="component" value="Unassembled WGS sequence"/>
</dbReference>
<reference evidence="4 5" key="1">
    <citation type="submission" date="2024-07" db="EMBL/GenBank/DDBJ databases">
        <title>Section-level genome sequencing and comparative genomics of Aspergillus sections Usti and Cavernicolus.</title>
        <authorList>
            <consortium name="Lawrence Berkeley National Laboratory"/>
            <person name="Nybo J.L."/>
            <person name="Vesth T.C."/>
            <person name="Theobald S."/>
            <person name="Frisvad J.C."/>
            <person name="Larsen T.O."/>
            <person name="Kjaerboelling I."/>
            <person name="Rothschild-Mancinelli K."/>
            <person name="Lyhne E.K."/>
            <person name="Kogle M.E."/>
            <person name="Barry K."/>
            <person name="Clum A."/>
            <person name="Na H."/>
            <person name="Ledsgaard L."/>
            <person name="Lin J."/>
            <person name="Lipzen A."/>
            <person name="Kuo A."/>
            <person name="Riley R."/>
            <person name="Mondo S."/>
            <person name="LaButti K."/>
            <person name="Haridas S."/>
            <person name="Pangalinan J."/>
            <person name="Salamov A.A."/>
            <person name="Simmons B.A."/>
            <person name="Magnuson J.K."/>
            <person name="Chen J."/>
            <person name="Drula E."/>
            <person name="Henrissat B."/>
            <person name="Wiebenga A."/>
            <person name="Lubbers R.J."/>
            <person name="Gomes A.C."/>
            <person name="Macurrencykelacurrency M.R."/>
            <person name="Stajich J."/>
            <person name="Grigoriev I.V."/>
            <person name="Mortensen U.H."/>
            <person name="De vries R.P."/>
            <person name="Baker S.E."/>
            <person name="Andersen M.R."/>
        </authorList>
    </citation>
    <scope>NUCLEOTIDE SEQUENCE [LARGE SCALE GENOMIC DNA]</scope>
    <source>
        <strain evidence="4 5">CBS 756.74</strain>
    </source>
</reference>
<name>A0ABR4JAB3_9EURO</name>
<protein>
    <submittedName>
        <fullName evidence="4">Beta-lactamase class C</fullName>
    </submittedName>
</protein>
<dbReference type="InterPro" id="IPR050789">
    <property type="entry name" value="Diverse_Enzym_Activities"/>
</dbReference>
<sequence length="397" mass="42618">MTTFQEILAKSTARGSNIVPGCVFAAVDKTGKVIYSGSSGYDSVRADAPPIDPKGAFWIGSCSKIVGAIAALQCVERGLLTLDEPVSKFLPELSDLQIIGAGDAEPGSDQFKFTKTTKQITLRQLLTHSSGLAYDVLDPVLLAWRSSRNESPKALTGTIIDAMSVPLRFEPGEGWAYSSGIDWAGLLVSRLNDNIPLEEYMQENICKPLGLESTTFRLEKHPGIKAKLVGTSARQPDGTMISSQRLWPEYSPEDCAGAGIYSTVDDFTKIVGDLVRDSPILLKKETVEKMFVGQLPAGSIALESLRAAAPALEPLTGVSNMAKAANHALGAIYLDEQTSTQKQGTLCGAGLPHCFWFANRNEGLAAFYASQVLPPGDPAATKLAFDFFQEICRPEPV</sequence>